<dbReference type="Gene3D" id="3.40.630.30">
    <property type="match status" value="1"/>
</dbReference>
<dbReference type="PANTHER" id="PTHR37817">
    <property type="entry name" value="N-ACETYLTRANSFERASE EIS"/>
    <property type="match status" value="1"/>
</dbReference>
<dbReference type="InterPro" id="IPR000182">
    <property type="entry name" value="GNAT_dom"/>
</dbReference>
<keyword evidence="3" id="KW-1185">Reference proteome</keyword>
<evidence type="ECO:0000313" key="3">
    <source>
        <dbReference type="Proteomes" id="UP001596989"/>
    </source>
</evidence>
<dbReference type="EMBL" id="JBHTJZ010000033">
    <property type="protein sequence ID" value="MFD0961121.1"/>
    <property type="molecule type" value="Genomic_DNA"/>
</dbReference>
<comment type="caution">
    <text evidence="2">The sequence shown here is derived from an EMBL/GenBank/DDBJ whole genome shotgun (WGS) entry which is preliminary data.</text>
</comment>
<keyword evidence="2" id="KW-0808">Transferase</keyword>
<dbReference type="InterPro" id="IPR016181">
    <property type="entry name" value="Acyl_CoA_acyltransferase"/>
</dbReference>
<evidence type="ECO:0000259" key="1">
    <source>
        <dbReference type="PROSITE" id="PS51186"/>
    </source>
</evidence>
<dbReference type="PANTHER" id="PTHR37817:SF1">
    <property type="entry name" value="N-ACETYLTRANSFERASE EIS"/>
    <property type="match status" value="1"/>
</dbReference>
<dbReference type="Proteomes" id="UP001596989">
    <property type="component" value="Unassembled WGS sequence"/>
</dbReference>
<protein>
    <submittedName>
        <fullName evidence="2">GNAT family N-acetyltransferase</fullName>
        <ecNumber evidence="2">2.3.1.-</ecNumber>
    </submittedName>
</protein>
<reference evidence="3" key="1">
    <citation type="journal article" date="2019" name="Int. J. Syst. Evol. Microbiol.">
        <title>The Global Catalogue of Microorganisms (GCM) 10K type strain sequencing project: providing services to taxonomists for standard genome sequencing and annotation.</title>
        <authorList>
            <consortium name="The Broad Institute Genomics Platform"/>
            <consortium name="The Broad Institute Genome Sequencing Center for Infectious Disease"/>
            <person name="Wu L."/>
            <person name="Ma J."/>
        </authorList>
    </citation>
    <scope>NUCLEOTIDE SEQUENCE [LARGE SCALE GENOMIC DNA]</scope>
    <source>
        <strain evidence="3">CCUG 59129</strain>
    </source>
</reference>
<dbReference type="Pfam" id="PF13527">
    <property type="entry name" value="Acetyltransf_9"/>
    <property type="match status" value="1"/>
</dbReference>
<sequence length="365" mass="41386">MISYQSIDGPRACERTELSDVIQLVDSIMRSGSEQSVLTDYPLVYEDHNLDNVRIIKADNQVVSVVPFIPRQIELEGCEWTVGIISPTATSPHHRRKGYASTCLQDCINLMDGKGIELSVLWTKVETFPFYESAGYCAVQNQGYQYRCEKNDVHRFKNDGDEIVELELSRNPEWLESIQFMHQKEASHVVRRTKEYRYLFTLPEMKTLLAVRNGIPTAYLVVSQAVNKPGLIEGGGDENSLESLLHFVLQGLGDTASITGYAYLTSSVLGNVLERKLASKRRIMDEAPMMIRINQKEKFIGKISKLIECKNQGRGWGLSHQDLMGMSRRDLTSVLFGRYGDGPVQPAERSERFPLAFPIWLLDRS</sequence>
<organism evidence="2 3">
    <name type="scientific">Paenibacillus chungangensis</name>
    <dbReference type="NCBI Taxonomy" id="696535"/>
    <lineage>
        <taxon>Bacteria</taxon>
        <taxon>Bacillati</taxon>
        <taxon>Bacillota</taxon>
        <taxon>Bacilli</taxon>
        <taxon>Bacillales</taxon>
        <taxon>Paenibacillaceae</taxon>
        <taxon>Paenibacillus</taxon>
    </lineage>
</organism>
<dbReference type="RefSeq" id="WP_377566387.1">
    <property type="nucleotide sequence ID" value="NZ_JBHTJZ010000033.1"/>
</dbReference>
<dbReference type="SUPFAM" id="SSF55729">
    <property type="entry name" value="Acyl-CoA N-acyltransferases (Nat)"/>
    <property type="match status" value="1"/>
</dbReference>
<gene>
    <name evidence="2" type="ORF">ACFQ2I_17370</name>
</gene>
<name>A0ABW3HUC2_9BACL</name>
<accession>A0ABW3HUC2</accession>
<keyword evidence="2" id="KW-0012">Acyltransferase</keyword>
<evidence type="ECO:0000313" key="2">
    <source>
        <dbReference type="EMBL" id="MFD0961121.1"/>
    </source>
</evidence>
<dbReference type="CDD" id="cd04301">
    <property type="entry name" value="NAT_SF"/>
    <property type="match status" value="1"/>
</dbReference>
<dbReference type="EC" id="2.3.1.-" evidence="2"/>
<feature type="domain" description="N-acetyltransferase" evidence="1">
    <location>
        <begin position="10"/>
        <end position="173"/>
    </location>
</feature>
<dbReference type="InterPro" id="IPR051554">
    <property type="entry name" value="Acetyltransferase_Eis"/>
</dbReference>
<dbReference type="PROSITE" id="PS51186">
    <property type="entry name" value="GNAT"/>
    <property type="match status" value="1"/>
</dbReference>
<proteinExistence type="predicted"/>
<dbReference type="GO" id="GO:0016746">
    <property type="term" value="F:acyltransferase activity"/>
    <property type="evidence" value="ECO:0007669"/>
    <property type="project" value="UniProtKB-KW"/>
</dbReference>